<feature type="compositionally biased region" description="Polar residues" evidence="1">
    <location>
        <begin position="19"/>
        <end position="30"/>
    </location>
</feature>
<organism evidence="2 3">
    <name type="scientific">Pleurodeles waltl</name>
    <name type="common">Iberian ribbed newt</name>
    <dbReference type="NCBI Taxonomy" id="8319"/>
    <lineage>
        <taxon>Eukaryota</taxon>
        <taxon>Metazoa</taxon>
        <taxon>Chordata</taxon>
        <taxon>Craniata</taxon>
        <taxon>Vertebrata</taxon>
        <taxon>Euteleostomi</taxon>
        <taxon>Amphibia</taxon>
        <taxon>Batrachia</taxon>
        <taxon>Caudata</taxon>
        <taxon>Salamandroidea</taxon>
        <taxon>Salamandridae</taxon>
        <taxon>Pleurodelinae</taxon>
        <taxon>Pleurodeles</taxon>
    </lineage>
</organism>
<protein>
    <submittedName>
        <fullName evidence="2">Uncharacterized protein</fullName>
    </submittedName>
</protein>
<name>A0AAV7RM09_PLEWA</name>
<keyword evidence="3" id="KW-1185">Reference proteome</keyword>
<accession>A0AAV7RM09</accession>
<gene>
    <name evidence="2" type="ORF">NDU88_004801</name>
</gene>
<evidence type="ECO:0000313" key="2">
    <source>
        <dbReference type="EMBL" id="KAJ1152023.1"/>
    </source>
</evidence>
<feature type="region of interest" description="Disordered" evidence="1">
    <location>
        <begin position="1"/>
        <end position="32"/>
    </location>
</feature>
<sequence>MPEIIPPEGTAILAAPPNGLSSNRGSQHSPPLSKASGACCAPLWCARVRFAASAHIKRPPPAITAHRSLRRLYKTRRARSSSTPRLPSPCLKGRVHDSPLPAAATRCLSDAPDLRGKRAPLPHTTETTGVDNILADCLSRMGDVENEESDEGDRFGGEDLEEEVNVCFISEGIISEKVWR</sequence>
<reference evidence="2" key="1">
    <citation type="journal article" date="2022" name="bioRxiv">
        <title>Sequencing and chromosome-scale assembly of the giantPleurodeles waltlgenome.</title>
        <authorList>
            <person name="Brown T."/>
            <person name="Elewa A."/>
            <person name="Iarovenko S."/>
            <person name="Subramanian E."/>
            <person name="Araus A.J."/>
            <person name="Petzold A."/>
            <person name="Susuki M."/>
            <person name="Suzuki K.-i.T."/>
            <person name="Hayashi T."/>
            <person name="Toyoda A."/>
            <person name="Oliveira C."/>
            <person name="Osipova E."/>
            <person name="Leigh N.D."/>
            <person name="Simon A."/>
            <person name="Yun M.H."/>
        </authorList>
    </citation>
    <scope>NUCLEOTIDE SEQUENCE</scope>
    <source>
        <strain evidence="2">20211129_DDA</strain>
        <tissue evidence="2">Liver</tissue>
    </source>
</reference>
<dbReference type="AlphaFoldDB" id="A0AAV7RM09"/>
<evidence type="ECO:0000256" key="1">
    <source>
        <dbReference type="SAM" id="MobiDB-lite"/>
    </source>
</evidence>
<comment type="caution">
    <text evidence="2">The sequence shown here is derived from an EMBL/GenBank/DDBJ whole genome shotgun (WGS) entry which is preliminary data.</text>
</comment>
<evidence type="ECO:0000313" key="3">
    <source>
        <dbReference type="Proteomes" id="UP001066276"/>
    </source>
</evidence>
<proteinExistence type="predicted"/>
<dbReference type="Proteomes" id="UP001066276">
    <property type="component" value="Chromosome 5"/>
</dbReference>
<dbReference type="EMBL" id="JANPWB010000009">
    <property type="protein sequence ID" value="KAJ1152023.1"/>
    <property type="molecule type" value="Genomic_DNA"/>
</dbReference>
<feature type="region of interest" description="Disordered" evidence="1">
    <location>
        <begin position="75"/>
        <end position="95"/>
    </location>
</feature>